<organism evidence="2 3">
    <name type="scientific">Rhizobium quercicola</name>
    <dbReference type="NCBI Taxonomy" id="2901226"/>
    <lineage>
        <taxon>Bacteria</taxon>
        <taxon>Pseudomonadati</taxon>
        <taxon>Pseudomonadota</taxon>
        <taxon>Alphaproteobacteria</taxon>
        <taxon>Hyphomicrobiales</taxon>
        <taxon>Rhizobiaceae</taxon>
        <taxon>Rhizobium/Agrobacterium group</taxon>
        <taxon>Rhizobium</taxon>
    </lineage>
</organism>
<keyword evidence="3" id="KW-1185">Reference proteome</keyword>
<dbReference type="RefSeq" id="WP_231813480.1">
    <property type="nucleotide sequence ID" value="NZ_JAJOZR010000005.1"/>
</dbReference>
<evidence type="ECO:0000313" key="2">
    <source>
        <dbReference type="EMBL" id="MCD7109091.1"/>
    </source>
</evidence>
<feature type="compositionally biased region" description="Basic and acidic residues" evidence="1">
    <location>
        <begin position="58"/>
        <end position="70"/>
    </location>
</feature>
<gene>
    <name evidence="2" type="ORF">LRX75_08545</name>
</gene>
<name>A0A9X1T022_9HYPH</name>
<feature type="region of interest" description="Disordered" evidence="1">
    <location>
        <begin position="50"/>
        <end position="70"/>
    </location>
</feature>
<dbReference type="AlphaFoldDB" id="A0A9X1T022"/>
<evidence type="ECO:0008006" key="4">
    <source>
        <dbReference type="Google" id="ProtNLM"/>
    </source>
</evidence>
<proteinExistence type="predicted"/>
<protein>
    <recommendedName>
        <fullName evidence="4">DUF1127 domain-containing protein</fullName>
    </recommendedName>
</protein>
<dbReference type="EMBL" id="JAJOZR010000005">
    <property type="protein sequence ID" value="MCD7109091.1"/>
    <property type="molecule type" value="Genomic_DNA"/>
</dbReference>
<evidence type="ECO:0000256" key="1">
    <source>
        <dbReference type="SAM" id="MobiDB-lite"/>
    </source>
</evidence>
<comment type="caution">
    <text evidence="2">The sequence shown here is derived from an EMBL/GenBank/DDBJ whole genome shotgun (WGS) entry which is preliminary data.</text>
</comment>
<evidence type="ECO:0000313" key="3">
    <source>
        <dbReference type="Proteomes" id="UP001139089"/>
    </source>
</evidence>
<reference evidence="2" key="1">
    <citation type="submission" date="2021-12" db="EMBL/GenBank/DDBJ databases">
        <authorList>
            <person name="Li Y."/>
        </authorList>
    </citation>
    <scope>NUCLEOTIDE SEQUENCE</scope>
    <source>
        <strain evidence="2">DKSPLA3</strain>
    </source>
</reference>
<sequence>MSLQTTRPTLHYTRKTSALGHAVQRLLRGFARFLPARYPRLDLQSLPPHLQRDLGFLDGRDPRYEPAERR</sequence>
<dbReference type="Proteomes" id="UP001139089">
    <property type="component" value="Unassembled WGS sequence"/>
</dbReference>
<accession>A0A9X1T022</accession>